<proteinExistence type="inferred from homology"/>
<feature type="chain" id="PRO_5009907561" evidence="6">
    <location>
        <begin position="25"/>
        <end position="314"/>
    </location>
</feature>
<evidence type="ECO:0000256" key="1">
    <source>
        <dbReference type="ARBA" id="ARBA00004834"/>
    </source>
</evidence>
<keyword evidence="6" id="KW-0732">Signal</keyword>
<evidence type="ECO:0000256" key="6">
    <source>
        <dbReference type="SAM" id="SignalP"/>
    </source>
</evidence>
<dbReference type="InterPro" id="IPR006710">
    <property type="entry name" value="Glyco_hydro_43"/>
</dbReference>
<dbReference type="SUPFAM" id="SSF75005">
    <property type="entry name" value="Arabinanase/levansucrase/invertase"/>
    <property type="match status" value="1"/>
</dbReference>
<gene>
    <name evidence="7" type="ORF">SAMN05444362_101353</name>
</gene>
<accession>A0A1M4TKN7</accession>
<evidence type="ECO:0000313" key="7">
    <source>
        <dbReference type="EMBL" id="SHE45063.1"/>
    </source>
</evidence>
<dbReference type="PANTHER" id="PTHR43301">
    <property type="entry name" value="ARABINAN ENDO-1,5-ALPHA-L-ARABINOSIDASE"/>
    <property type="match status" value="1"/>
</dbReference>
<name>A0A1M4TKN7_9BACT</name>
<feature type="signal peptide" evidence="6">
    <location>
        <begin position="1"/>
        <end position="24"/>
    </location>
</feature>
<protein>
    <submittedName>
        <fullName evidence="7">Glycosyl hydrolases family 43</fullName>
    </submittedName>
</protein>
<dbReference type="PANTHER" id="PTHR43301:SF3">
    <property type="entry name" value="ARABINAN ENDO-1,5-ALPHA-L-ARABINOSIDASE A-RELATED"/>
    <property type="match status" value="1"/>
</dbReference>
<dbReference type="AlphaFoldDB" id="A0A1M4TKN7"/>
<evidence type="ECO:0000256" key="4">
    <source>
        <dbReference type="ARBA" id="ARBA00023295"/>
    </source>
</evidence>
<dbReference type="InterPro" id="IPR023296">
    <property type="entry name" value="Glyco_hydro_beta-prop_sf"/>
</dbReference>
<dbReference type="RefSeq" id="WP_062175442.1">
    <property type="nucleotide sequence ID" value="NZ_BBXL01000001.1"/>
</dbReference>
<dbReference type="InterPro" id="IPR050727">
    <property type="entry name" value="GH43_arabinanases"/>
</dbReference>
<evidence type="ECO:0000256" key="2">
    <source>
        <dbReference type="ARBA" id="ARBA00009865"/>
    </source>
</evidence>
<keyword evidence="3 5" id="KW-0378">Hydrolase</keyword>
<evidence type="ECO:0000256" key="5">
    <source>
        <dbReference type="RuleBase" id="RU361187"/>
    </source>
</evidence>
<dbReference type="EMBL" id="FQUC01000001">
    <property type="protein sequence ID" value="SHE45063.1"/>
    <property type="molecule type" value="Genomic_DNA"/>
</dbReference>
<dbReference type="STRING" id="1346286.SAMN05444362_101353"/>
<evidence type="ECO:0000313" key="8">
    <source>
        <dbReference type="Proteomes" id="UP000184480"/>
    </source>
</evidence>
<keyword evidence="4 5" id="KW-0326">Glycosidase</keyword>
<dbReference type="Gene3D" id="2.115.10.20">
    <property type="entry name" value="Glycosyl hydrolase domain, family 43"/>
    <property type="match status" value="1"/>
</dbReference>
<organism evidence="7 8">
    <name type="scientific">Dysgonomonas macrotermitis</name>
    <dbReference type="NCBI Taxonomy" id="1346286"/>
    <lineage>
        <taxon>Bacteria</taxon>
        <taxon>Pseudomonadati</taxon>
        <taxon>Bacteroidota</taxon>
        <taxon>Bacteroidia</taxon>
        <taxon>Bacteroidales</taxon>
        <taxon>Dysgonomonadaceae</taxon>
        <taxon>Dysgonomonas</taxon>
    </lineage>
</organism>
<evidence type="ECO:0000256" key="3">
    <source>
        <dbReference type="ARBA" id="ARBA00022801"/>
    </source>
</evidence>
<comment type="pathway">
    <text evidence="1">Glycan metabolism; L-arabinan degradation.</text>
</comment>
<dbReference type="CDD" id="cd08983">
    <property type="entry name" value="GH43_Bt3655-like"/>
    <property type="match status" value="1"/>
</dbReference>
<reference evidence="8" key="1">
    <citation type="submission" date="2016-11" db="EMBL/GenBank/DDBJ databases">
        <authorList>
            <person name="Varghese N."/>
            <person name="Submissions S."/>
        </authorList>
    </citation>
    <scope>NUCLEOTIDE SEQUENCE [LARGE SCALE GENOMIC DNA]</scope>
    <source>
        <strain evidence="8">DSM 27370</strain>
    </source>
</reference>
<dbReference type="GO" id="GO:0005975">
    <property type="term" value="P:carbohydrate metabolic process"/>
    <property type="evidence" value="ECO:0007669"/>
    <property type="project" value="InterPro"/>
</dbReference>
<comment type="similarity">
    <text evidence="2 5">Belongs to the glycosyl hydrolase 43 family.</text>
</comment>
<dbReference type="Pfam" id="PF04616">
    <property type="entry name" value="Glyco_hydro_43"/>
    <property type="match status" value="1"/>
</dbReference>
<dbReference type="GO" id="GO:0004553">
    <property type="term" value="F:hydrolase activity, hydrolyzing O-glycosyl compounds"/>
    <property type="evidence" value="ECO:0007669"/>
    <property type="project" value="InterPro"/>
</dbReference>
<dbReference type="Proteomes" id="UP000184480">
    <property type="component" value="Unassembled WGS sequence"/>
</dbReference>
<dbReference type="OrthoDB" id="9758923at2"/>
<sequence length="314" mass="36044">MRKNISYLLTVCLFCLFGGQIAFAQGQDKEVYLFSYFKGNGDGLHLAYSTDGLKWESLNNDSIYLKPILGKDKLMRDPSIVQDDKGTFHMVWTTGWWDQGVGYASSKDLINWSEQKNIPVMEKFTGTRNTWAPEVFYDKKDKTFYIFWASTIPDAYPEVETTTNEKGLNHRQYYVTTKDFKAFSDTKLFFDGGFSVIDGAIIQKDNKYYLFVKDETSVPTEKNIRVTSGDKPYDFPTQVSAPISENWVEGPAPLQVGEYVYIYFDKYRSKKYGAIRSKDMQTWEDVSDRVSFPSGTRHGTAFTVSPEVLAKLKK</sequence>
<keyword evidence="8" id="KW-1185">Reference proteome</keyword>